<keyword evidence="4" id="KW-0479">Metal-binding</keyword>
<dbReference type="Pfam" id="PF01546">
    <property type="entry name" value="Peptidase_M20"/>
    <property type="match status" value="1"/>
</dbReference>
<comment type="similarity">
    <text evidence="3">Belongs to the peptidase M20A family.</text>
</comment>
<dbReference type="NCBIfam" id="NF010589">
    <property type="entry name" value="PRK13983.1"/>
    <property type="match status" value="1"/>
</dbReference>
<dbReference type="Gene3D" id="3.30.70.360">
    <property type="match status" value="1"/>
</dbReference>
<dbReference type="SUPFAM" id="SSF53187">
    <property type="entry name" value="Zn-dependent exopeptidases"/>
    <property type="match status" value="1"/>
</dbReference>
<reference evidence="9" key="1">
    <citation type="submission" date="2012-01" db="EMBL/GenBank/DDBJ databases">
        <title>The Genome Sequence of Treponema denticola H-22.</title>
        <authorList>
            <consortium name="The Broad Institute Genome Sequencing Platform"/>
            <person name="Earl A."/>
            <person name="Ward D."/>
            <person name="Feldgarden M."/>
            <person name="Gevers D."/>
            <person name="Blanton J.M."/>
            <person name="Fenno C.J."/>
            <person name="Baranova O.V."/>
            <person name="Mathney J."/>
            <person name="Dewhirst F.E."/>
            <person name="Izard J."/>
            <person name="Young S.K."/>
            <person name="Zeng Q."/>
            <person name="Gargeya S."/>
            <person name="Fitzgerald M."/>
            <person name="Haas B."/>
            <person name="Abouelleil A."/>
            <person name="Alvarado L."/>
            <person name="Arachchi H.M."/>
            <person name="Berlin A."/>
            <person name="Chapman S.B."/>
            <person name="Gearin G."/>
            <person name="Goldberg J."/>
            <person name="Griggs A."/>
            <person name="Gujja S."/>
            <person name="Hansen M."/>
            <person name="Heiman D."/>
            <person name="Howarth C."/>
            <person name="Larimer J."/>
            <person name="Lui A."/>
            <person name="MacDonald P.J.P."/>
            <person name="McCowen C."/>
            <person name="Montmayeur A."/>
            <person name="Murphy C."/>
            <person name="Neiman D."/>
            <person name="Pearson M."/>
            <person name="Priest M."/>
            <person name="Roberts A."/>
            <person name="Saif S."/>
            <person name="Shea T."/>
            <person name="Sisk P."/>
            <person name="Stolte C."/>
            <person name="Sykes S."/>
            <person name="Wortman J."/>
            <person name="Nusbaum C."/>
            <person name="Birren B."/>
        </authorList>
    </citation>
    <scope>NUCLEOTIDE SEQUENCE [LARGE SCALE GENOMIC DNA]</scope>
    <source>
        <strain evidence="9">H-22</strain>
    </source>
</reference>
<dbReference type="NCBIfam" id="TIGR01910">
    <property type="entry name" value="DapE-ArgE"/>
    <property type="match status" value="1"/>
</dbReference>
<dbReference type="InterPro" id="IPR002933">
    <property type="entry name" value="Peptidase_M20"/>
</dbReference>
<name>A0A0E2E3V8_TREDN</name>
<dbReference type="InterPro" id="IPR036264">
    <property type="entry name" value="Bact_exopeptidase_dim_dom"/>
</dbReference>
<evidence type="ECO:0000256" key="2">
    <source>
        <dbReference type="ARBA" id="ARBA00001947"/>
    </source>
</evidence>
<feature type="domain" description="Peptidase M20 dimerisation" evidence="8">
    <location>
        <begin position="202"/>
        <end position="312"/>
    </location>
</feature>
<dbReference type="GO" id="GO:0016787">
    <property type="term" value="F:hydrolase activity"/>
    <property type="evidence" value="ECO:0007669"/>
    <property type="project" value="UniProtKB-KW"/>
</dbReference>
<dbReference type="InterPro" id="IPR011650">
    <property type="entry name" value="Peptidase_M20_dimer"/>
</dbReference>
<dbReference type="PANTHER" id="PTHR43808:SF32">
    <property type="entry name" value="ARGE_DAPE-RELATED DEACYLASE"/>
    <property type="match status" value="1"/>
</dbReference>
<dbReference type="SUPFAM" id="SSF55031">
    <property type="entry name" value="Bacterial exopeptidase dimerisation domain"/>
    <property type="match status" value="1"/>
</dbReference>
<keyword evidence="6" id="KW-0862">Zinc</keyword>
<evidence type="ECO:0000256" key="3">
    <source>
        <dbReference type="ARBA" id="ARBA00006247"/>
    </source>
</evidence>
<evidence type="ECO:0000313" key="9">
    <source>
        <dbReference type="EMBL" id="EMB33140.1"/>
    </source>
</evidence>
<gene>
    <name evidence="9" type="ORF">HMPREF9726_01501</name>
</gene>
<evidence type="ECO:0000256" key="1">
    <source>
        <dbReference type="ARBA" id="ARBA00001941"/>
    </source>
</evidence>
<protein>
    <submittedName>
        <fullName evidence="9">ArgE/DapE family peptidase</fullName>
    </submittedName>
</protein>
<accession>A0A0E2E3V8</accession>
<keyword evidence="5" id="KW-0378">Hydrolase</keyword>
<dbReference type="AlphaFoldDB" id="A0A0E2E3V8"/>
<evidence type="ECO:0000256" key="5">
    <source>
        <dbReference type="ARBA" id="ARBA00022801"/>
    </source>
</evidence>
<dbReference type="Proteomes" id="UP000011705">
    <property type="component" value="Chromosome"/>
</dbReference>
<dbReference type="HOGENOM" id="CLU_021802_2_2_12"/>
<comment type="caution">
    <text evidence="9">The sequence shown here is derived from an EMBL/GenBank/DDBJ whole genome shotgun (WGS) entry which is preliminary data.</text>
</comment>
<dbReference type="RefSeq" id="WP_002684605.1">
    <property type="nucleotide sequence ID" value="NZ_CM001795.1"/>
</dbReference>
<comment type="cofactor">
    <cofactor evidence="1">
        <name>Co(2+)</name>
        <dbReference type="ChEBI" id="CHEBI:48828"/>
    </cofactor>
</comment>
<evidence type="ECO:0000256" key="7">
    <source>
        <dbReference type="ARBA" id="ARBA00023285"/>
    </source>
</evidence>
<proteinExistence type="inferred from homology"/>
<dbReference type="InterPro" id="IPR010182">
    <property type="entry name" value="ArgE/DapE"/>
</dbReference>
<dbReference type="Pfam" id="PF07687">
    <property type="entry name" value="M20_dimer"/>
    <property type="match status" value="1"/>
</dbReference>
<dbReference type="CDD" id="cd05650">
    <property type="entry name" value="M20_ArgE_DapE-like"/>
    <property type="match status" value="1"/>
</dbReference>
<dbReference type="PATRIC" id="fig|999432.5.peg.1556"/>
<dbReference type="GO" id="GO:0046872">
    <property type="term" value="F:metal ion binding"/>
    <property type="evidence" value="ECO:0007669"/>
    <property type="project" value="UniProtKB-KW"/>
</dbReference>
<dbReference type="Gene3D" id="3.40.630.10">
    <property type="entry name" value="Zn peptidases"/>
    <property type="match status" value="2"/>
</dbReference>
<evidence type="ECO:0000259" key="8">
    <source>
        <dbReference type="Pfam" id="PF07687"/>
    </source>
</evidence>
<sequence length="411" mass="45421">MSTFKKITDFIESKTNDIIGLERLLTSIPAMAPESDGDGELKKCEALEKYLKEAGFSNFERLDAPDERVFSKIRPNLIVTIPGKNDKERLWIMSHLDVVPPGDLSKWESDPWTLIEKDGKLIGRGVEDNQQGLVSSVFAALAFIKLGITPEHTIKLLFVADEEVGSQYGIIYLLNKHNLFTNDDLILVPDGGDPKGETIEIAEKTGLWLKVITKGVQTHASMPNTGKNAFVAACDLALRLNDLENHFNKKDDLFSPNYSTFQPTKKEANVPNVNTIPGDDVFYVDCRILPSYDVNEVLKEMQKRASEVEKKYGVGIRFEYDEPEVSPATPKDAKIVSLLSSAVKKVKGIETSTIGIGGGTVAACLRSKGFNAVVWSSLDDSCHQPNEYAFIKNIISDAKVMAAMMFGVENI</sequence>
<dbReference type="InterPro" id="IPR050072">
    <property type="entry name" value="Peptidase_M20A"/>
</dbReference>
<dbReference type="EMBL" id="AGDV01000012">
    <property type="protein sequence ID" value="EMB33140.1"/>
    <property type="molecule type" value="Genomic_DNA"/>
</dbReference>
<keyword evidence="7" id="KW-0170">Cobalt</keyword>
<organism evidence="9">
    <name type="scientific">Treponema denticola H-22</name>
    <dbReference type="NCBI Taxonomy" id="999432"/>
    <lineage>
        <taxon>Bacteria</taxon>
        <taxon>Pseudomonadati</taxon>
        <taxon>Spirochaetota</taxon>
        <taxon>Spirochaetia</taxon>
        <taxon>Spirochaetales</taxon>
        <taxon>Treponemataceae</taxon>
        <taxon>Treponema</taxon>
    </lineage>
</organism>
<dbReference type="PANTHER" id="PTHR43808">
    <property type="entry name" value="ACETYLORNITHINE DEACETYLASE"/>
    <property type="match status" value="1"/>
</dbReference>
<evidence type="ECO:0000256" key="4">
    <source>
        <dbReference type="ARBA" id="ARBA00022723"/>
    </source>
</evidence>
<evidence type="ECO:0000256" key="6">
    <source>
        <dbReference type="ARBA" id="ARBA00022833"/>
    </source>
</evidence>
<comment type="cofactor">
    <cofactor evidence="2">
        <name>Zn(2+)</name>
        <dbReference type="ChEBI" id="CHEBI:29105"/>
    </cofactor>
</comment>